<dbReference type="InterPro" id="IPR029063">
    <property type="entry name" value="SAM-dependent_MTases_sf"/>
</dbReference>
<reference evidence="2" key="1">
    <citation type="submission" date="2020-08" db="EMBL/GenBank/DDBJ databases">
        <title>Bridging the membrane lipid divide: bacteria of the FCB group superphylum have the potential to synthesize archaeal ether lipids.</title>
        <authorList>
            <person name="Villanueva L."/>
            <person name="von Meijenfeldt F.A.B."/>
            <person name="Westbye A.B."/>
            <person name="Yadav S."/>
            <person name="Hopmans E.C."/>
            <person name="Dutilh B.E."/>
            <person name="Sinninghe Damste J.S."/>
        </authorList>
    </citation>
    <scope>NUCLEOTIDE SEQUENCE</scope>
    <source>
        <strain evidence="2">NIOZ-UU159</strain>
    </source>
</reference>
<protein>
    <recommendedName>
        <fullName evidence="1">Methyltransferase FkbM domain-containing protein</fullName>
    </recommendedName>
</protein>
<proteinExistence type="predicted"/>
<name>A0A7S9XHF0_9VIRU</name>
<dbReference type="SUPFAM" id="SSF53335">
    <property type="entry name" value="S-adenosyl-L-methionine-dependent methyltransferases"/>
    <property type="match status" value="1"/>
</dbReference>
<feature type="domain" description="Methyltransferase FkbM" evidence="1">
    <location>
        <begin position="32"/>
        <end position="174"/>
    </location>
</feature>
<dbReference type="EMBL" id="MW030574">
    <property type="protein sequence ID" value="QPI16525.1"/>
    <property type="molecule type" value="Genomic_DNA"/>
</dbReference>
<dbReference type="Gene3D" id="3.40.50.150">
    <property type="entry name" value="Vaccinia Virus protein VP39"/>
    <property type="match status" value="1"/>
</dbReference>
<gene>
    <name evidence="2" type="ORF">NIOZUU159_00013</name>
</gene>
<evidence type="ECO:0000313" key="2">
    <source>
        <dbReference type="EMBL" id="QPI16525.1"/>
    </source>
</evidence>
<accession>A0A7S9XHF0</accession>
<organism evidence="2">
    <name type="scientific">Virus NIOZ-UU159</name>
    <dbReference type="NCBI Taxonomy" id="2763270"/>
    <lineage>
        <taxon>Viruses</taxon>
    </lineage>
</organism>
<dbReference type="InterPro" id="IPR006342">
    <property type="entry name" value="FkbM_mtfrase"/>
</dbReference>
<evidence type="ECO:0000259" key="1">
    <source>
        <dbReference type="Pfam" id="PF05050"/>
    </source>
</evidence>
<dbReference type="Pfam" id="PF05050">
    <property type="entry name" value="Methyltransf_21"/>
    <property type="match status" value="1"/>
</dbReference>
<sequence length="202" mass="23685">MLIHNFKETLLQLNIKGVIHIGAHNCEEKAFYNSIGINDIFWIDANAKHDNIHNYLVSDSDGEEYTFNISNNTESSSIYDMKLHLIEYPYITYDNSIKIKSNTIDTIYTLNNIDKKIYNMWNICVQGAELKALQGGINNINNINVIFTKVYNKELYNNFYTAYDIDIFLLKYNFYRVITEYTINGWGVALYVKKNVDYKYKT</sequence>